<dbReference type="OrthoDB" id="4161376at2759"/>
<name>A0A0D2FB65_9EURO</name>
<reference evidence="2 3" key="1">
    <citation type="submission" date="2015-01" db="EMBL/GenBank/DDBJ databases">
        <title>The Genome Sequence of Exophiala xenobiotica CBS118157.</title>
        <authorList>
            <consortium name="The Broad Institute Genomics Platform"/>
            <person name="Cuomo C."/>
            <person name="de Hoog S."/>
            <person name="Gorbushina A."/>
            <person name="Stielow B."/>
            <person name="Teixiera M."/>
            <person name="Abouelleil A."/>
            <person name="Chapman S.B."/>
            <person name="Priest M."/>
            <person name="Young S.K."/>
            <person name="Wortman J."/>
            <person name="Nusbaum C."/>
            <person name="Birren B."/>
        </authorList>
    </citation>
    <scope>NUCLEOTIDE SEQUENCE [LARGE SCALE GENOMIC DNA]</scope>
    <source>
        <strain evidence="2 3">CBS 118157</strain>
    </source>
</reference>
<dbReference type="GeneID" id="25327781"/>
<dbReference type="Proteomes" id="UP000054342">
    <property type="component" value="Unassembled WGS sequence"/>
</dbReference>
<gene>
    <name evidence="2" type="ORF">PV05_05873</name>
</gene>
<evidence type="ECO:0000313" key="3">
    <source>
        <dbReference type="Proteomes" id="UP000054342"/>
    </source>
</evidence>
<dbReference type="RefSeq" id="XP_013317888.1">
    <property type="nucleotide sequence ID" value="XM_013462434.1"/>
</dbReference>
<evidence type="ECO:0000256" key="1">
    <source>
        <dbReference type="SAM" id="MobiDB-lite"/>
    </source>
</evidence>
<evidence type="ECO:0000313" key="2">
    <source>
        <dbReference type="EMBL" id="KIW57304.1"/>
    </source>
</evidence>
<dbReference type="EMBL" id="KN847319">
    <property type="protein sequence ID" value="KIW57304.1"/>
    <property type="molecule type" value="Genomic_DNA"/>
</dbReference>
<dbReference type="AlphaFoldDB" id="A0A0D2FB65"/>
<sequence>MTAHDDNSSSENASSPVVDKDPSSHIEQIHTNERIPGHPGYYEKDGLRTYGDDEDHDHEPPVGITNPYTSLTMTDRFRV</sequence>
<feature type="region of interest" description="Disordered" evidence="1">
    <location>
        <begin position="1"/>
        <end position="79"/>
    </location>
</feature>
<organism evidence="2 3">
    <name type="scientific">Exophiala xenobiotica</name>
    <dbReference type="NCBI Taxonomy" id="348802"/>
    <lineage>
        <taxon>Eukaryota</taxon>
        <taxon>Fungi</taxon>
        <taxon>Dikarya</taxon>
        <taxon>Ascomycota</taxon>
        <taxon>Pezizomycotina</taxon>
        <taxon>Eurotiomycetes</taxon>
        <taxon>Chaetothyriomycetidae</taxon>
        <taxon>Chaetothyriales</taxon>
        <taxon>Herpotrichiellaceae</taxon>
        <taxon>Exophiala</taxon>
    </lineage>
</organism>
<accession>A0A0D2FB65</accession>
<protein>
    <submittedName>
        <fullName evidence="2">Uncharacterized protein</fullName>
    </submittedName>
</protein>
<proteinExistence type="predicted"/>
<feature type="compositionally biased region" description="Basic and acidic residues" evidence="1">
    <location>
        <begin position="18"/>
        <end position="51"/>
    </location>
</feature>
<dbReference type="HOGENOM" id="CLU_2606049_0_0_1"/>
<keyword evidence="3" id="KW-1185">Reference proteome</keyword>